<organism evidence="2 3">
    <name type="scientific">Inconstantimicrobium porci</name>
    <dbReference type="NCBI Taxonomy" id="2652291"/>
    <lineage>
        <taxon>Bacteria</taxon>
        <taxon>Bacillati</taxon>
        <taxon>Bacillota</taxon>
        <taxon>Clostridia</taxon>
        <taxon>Eubacteriales</taxon>
        <taxon>Clostridiaceae</taxon>
        <taxon>Inconstantimicrobium</taxon>
    </lineage>
</organism>
<feature type="transmembrane region" description="Helical" evidence="1">
    <location>
        <begin position="20"/>
        <end position="40"/>
    </location>
</feature>
<dbReference type="AlphaFoldDB" id="A0A7X2MVU6"/>
<keyword evidence="1" id="KW-0812">Transmembrane</keyword>
<proteinExistence type="predicted"/>
<dbReference type="Proteomes" id="UP000460287">
    <property type="component" value="Unassembled WGS sequence"/>
</dbReference>
<protein>
    <submittedName>
        <fullName evidence="2">Uncharacterized protein</fullName>
    </submittedName>
</protein>
<reference evidence="2 3" key="1">
    <citation type="submission" date="2019-08" db="EMBL/GenBank/DDBJ databases">
        <title>In-depth cultivation of the pig gut microbiome towards novel bacterial diversity and tailored functional studies.</title>
        <authorList>
            <person name="Wylensek D."/>
            <person name="Hitch T.C.A."/>
            <person name="Clavel T."/>
        </authorList>
    </citation>
    <scope>NUCLEOTIDE SEQUENCE [LARGE SCALE GENOMIC DNA]</scope>
    <source>
        <strain evidence="2 3">WCA-383-APC-5B</strain>
    </source>
</reference>
<name>A0A7X2MVU6_9CLOT</name>
<keyword evidence="1" id="KW-0472">Membrane</keyword>
<dbReference type="EMBL" id="VULX01000001">
    <property type="protein sequence ID" value="MSR90027.1"/>
    <property type="molecule type" value="Genomic_DNA"/>
</dbReference>
<dbReference type="RefSeq" id="WP_154529905.1">
    <property type="nucleotide sequence ID" value="NZ_JAQXTV010000216.1"/>
</dbReference>
<evidence type="ECO:0000313" key="2">
    <source>
        <dbReference type="EMBL" id="MSR90027.1"/>
    </source>
</evidence>
<keyword evidence="1" id="KW-1133">Transmembrane helix</keyword>
<evidence type="ECO:0000256" key="1">
    <source>
        <dbReference type="SAM" id="Phobius"/>
    </source>
</evidence>
<accession>A0A7X2MVU6</accession>
<evidence type="ECO:0000313" key="3">
    <source>
        <dbReference type="Proteomes" id="UP000460287"/>
    </source>
</evidence>
<comment type="caution">
    <text evidence="2">The sequence shown here is derived from an EMBL/GenBank/DDBJ whole genome shotgun (WGS) entry which is preliminary data.</text>
</comment>
<sequence length="155" mass="17659">MWKKSNLGKTKGMTILETVMYLSISAIIIFSTLIVMASMVKRADEENKTSFRVNKLYSTMNTIEKYVNAGSARDVHFSGGLLCFNNKSNSKYCSIKREDGVLKFNIGGAISYFMRNEYYIAEVKSFECNIKGNLLYINIKLKTGEMMKKCIHVNQ</sequence>
<gene>
    <name evidence="2" type="ORF">FYJ33_01020</name>
</gene>
<keyword evidence="3" id="KW-1185">Reference proteome</keyword>